<evidence type="ECO:0000313" key="4">
    <source>
        <dbReference type="Proteomes" id="UP001589693"/>
    </source>
</evidence>
<gene>
    <name evidence="3" type="ORF">ACFFQA_10630</name>
</gene>
<evidence type="ECO:0000259" key="2">
    <source>
        <dbReference type="Pfam" id="PF13672"/>
    </source>
</evidence>
<evidence type="ECO:0000313" key="3">
    <source>
        <dbReference type="EMBL" id="MFB9904391.1"/>
    </source>
</evidence>
<name>A0ABV5ZU23_9PSEU</name>
<feature type="region of interest" description="Disordered" evidence="1">
    <location>
        <begin position="140"/>
        <end position="227"/>
    </location>
</feature>
<dbReference type="InterPro" id="IPR001932">
    <property type="entry name" value="PPM-type_phosphatase-like_dom"/>
</dbReference>
<reference evidence="3 4" key="1">
    <citation type="submission" date="2024-09" db="EMBL/GenBank/DDBJ databases">
        <authorList>
            <person name="Sun Q."/>
            <person name="Mori K."/>
        </authorList>
    </citation>
    <scope>NUCLEOTIDE SEQUENCE [LARGE SCALE GENOMIC DNA]</scope>
    <source>
        <strain evidence="3 4">TBRC 7907</strain>
    </source>
</reference>
<sequence length="227" mass="23414">MFHLAYRLDHGPRVYNHDAAAIHVTDDGRSAWAIADGIGAHSLAGEAAWMSVHTATSVAVYRSPVAGLLAACAAVNEALDDDHANTTLVVAAPHPDGGYAYAWVGDSRLYELRDGDLVQLTVDHNEHQAALDLGTPADTIRLSSGATSPARCSPVSRRPSATASPPGRVDACCSPPTASTTSSPAACSPAAREPSPVLLSARAASSTSPEGPPGQPRDPRRRPAATS</sequence>
<dbReference type="SUPFAM" id="SSF81606">
    <property type="entry name" value="PP2C-like"/>
    <property type="match status" value="1"/>
</dbReference>
<dbReference type="RefSeq" id="WP_377851590.1">
    <property type="nucleotide sequence ID" value="NZ_JBHLZU010000009.1"/>
</dbReference>
<organism evidence="3 4">
    <name type="scientific">Allokutzneria oryzae</name>
    <dbReference type="NCBI Taxonomy" id="1378989"/>
    <lineage>
        <taxon>Bacteria</taxon>
        <taxon>Bacillati</taxon>
        <taxon>Actinomycetota</taxon>
        <taxon>Actinomycetes</taxon>
        <taxon>Pseudonocardiales</taxon>
        <taxon>Pseudonocardiaceae</taxon>
        <taxon>Allokutzneria</taxon>
    </lineage>
</organism>
<proteinExistence type="predicted"/>
<dbReference type="EMBL" id="JBHLZU010000009">
    <property type="protein sequence ID" value="MFB9904391.1"/>
    <property type="molecule type" value="Genomic_DNA"/>
</dbReference>
<feature type="domain" description="PPM-type phosphatase" evidence="2">
    <location>
        <begin position="16"/>
        <end position="126"/>
    </location>
</feature>
<dbReference type="Pfam" id="PF13672">
    <property type="entry name" value="PP2C_2"/>
    <property type="match status" value="1"/>
</dbReference>
<accession>A0ABV5ZU23</accession>
<evidence type="ECO:0000256" key="1">
    <source>
        <dbReference type="SAM" id="MobiDB-lite"/>
    </source>
</evidence>
<keyword evidence="4" id="KW-1185">Reference proteome</keyword>
<dbReference type="Proteomes" id="UP001589693">
    <property type="component" value="Unassembled WGS sequence"/>
</dbReference>
<feature type="compositionally biased region" description="Low complexity" evidence="1">
    <location>
        <begin position="171"/>
        <end position="196"/>
    </location>
</feature>
<dbReference type="InterPro" id="IPR036457">
    <property type="entry name" value="PPM-type-like_dom_sf"/>
</dbReference>
<dbReference type="Gene3D" id="3.60.40.10">
    <property type="entry name" value="PPM-type phosphatase domain"/>
    <property type="match status" value="1"/>
</dbReference>
<protein>
    <submittedName>
        <fullName evidence="3">Protein phosphatase 2C domain-containing protein</fullName>
    </submittedName>
</protein>
<comment type="caution">
    <text evidence="3">The sequence shown here is derived from an EMBL/GenBank/DDBJ whole genome shotgun (WGS) entry which is preliminary data.</text>
</comment>